<dbReference type="Proteomes" id="UP000002051">
    <property type="component" value="Unassembled WGS sequence"/>
</dbReference>
<evidence type="ECO:0000313" key="2">
    <source>
        <dbReference type="EMBL" id="AES78389.2"/>
    </source>
</evidence>
<evidence type="ECO:0000259" key="1">
    <source>
        <dbReference type="PROSITE" id="PS50181"/>
    </source>
</evidence>
<dbReference type="PANTHER" id="PTHR31672:SF13">
    <property type="entry name" value="F-BOX PROTEIN CPR30-LIKE"/>
    <property type="match status" value="1"/>
</dbReference>
<dbReference type="NCBIfam" id="TIGR01640">
    <property type="entry name" value="F_box_assoc_1"/>
    <property type="match status" value="1"/>
</dbReference>
<dbReference type="Gramene" id="rna39118">
    <property type="protein sequence ID" value="RHN44936.1"/>
    <property type="gene ID" value="gene39118"/>
</dbReference>
<dbReference type="EMBL" id="CM001223">
    <property type="protein sequence ID" value="AES78389.2"/>
    <property type="molecule type" value="Genomic_DNA"/>
</dbReference>
<accession>G7L389</accession>
<dbReference type="Gene3D" id="1.20.1280.50">
    <property type="match status" value="1"/>
</dbReference>
<dbReference type="Pfam" id="PF00646">
    <property type="entry name" value="F-box"/>
    <property type="match status" value="1"/>
</dbReference>
<dbReference type="Proteomes" id="UP000265566">
    <property type="component" value="Chromosome 7"/>
</dbReference>
<dbReference type="EMBL" id="PSQE01000007">
    <property type="protein sequence ID" value="RHN44936.1"/>
    <property type="molecule type" value="Genomic_DNA"/>
</dbReference>
<accession>A0A0C3W440</accession>
<reference evidence="4" key="3">
    <citation type="submission" date="2015-04" db="UniProtKB">
        <authorList>
            <consortium name="EnsemblPlants"/>
        </authorList>
    </citation>
    <scope>IDENTIFICATION</scope>
    <source>
        <strain evidence="4">cv. Jemalong A17</strain>
    </source>
</reference>
<dbReference type="SMART" id="SM00256">
    <property type="entry name" value="FBOX"/>
    <property type="match status" value="1"/>
</dbReference>
<protein>
    <submittedName>
        <fullName evidence="2">F-box protein interaction domain protein</fullName>
    </submittedName>
    <submittedName>
        <fullName evidence="3">Putative F-box domain-containing protein</fullName>
    </submittedName>
</protein>
<dbReference type="OrthoDB" id="591557at2759"/>
<dbReference type="EnsemblPlants" id="AES78389">
    <property type="protein sequence ID" value="AES78389"/>
    <property type="gene ID" value="MTR_7g028660"/>
</dbReference>
<dbReference type="InterPro" id="IPR017451">
    <property type="entry name" value="F-box-assoc_interact_dom"/>
</dbReference>
<reference evidence="3" key="4">
    <citation type="journal article" date="2018" name="Nat. Plants">
        <title>Whole-genome landscape of Medicago truncatula symbiotic genes.</title>
        <authorList>
            <person name="Pecrix Y."/>
            <person name="Gamas P."/>
            <person name="Carrere S."/>
        </authorList>
    </citation>
    <scope>NUCLEOTIDE SEQUENCE</scope>
    <source>
        <tissue evidence="3">Leaves</tissue>
    </source>
</reference>
<dbReference type="PANTHER" id="PTHR31672">
    <property type="entry name" value="BNACNNG10540D PROTEIN"/>
    <property type="match status" value="1"/>
</dbReference>
<evidence type="ECO:0000313" key="5">
    <source>
        <dbReference type="Proteomes" id="UP000002051"/>
    </source>
</evidence>
<dbReference type="InterPro" id="IPR001810">
    <property type="entry name" value="F-box_dom"/>
</dbReference>
<dbReference type="InterPro" id="IPR050796">
    <property type="entry name" value="SCF_F-box_component"/>
</dbReference>
<dbReference type="HOGENOM" id="CLU_027176_0_1_1"/>
<proteinExistence type="predicted"/>
<dbReference type="SUPFAM" id="SSF81383">
    <property type="entry name" value="F-box domain"/>
    <property type="match status" value="1"/>
</dbReference>
<dbReference type="InterPro" id="IPR006527">
    <property type="entry name" value="F-box-assoc_dom_typ1"/>
</dbReference>
<dbReference type="Pfam" id="PF07734">
    <property type="entry name" value="FBA_1"/>
    <property type="match status" value="1"/>
</dbReference>
<dbReference type="STRING" id="3880.G7L389"/>
<dbReference type="KEGG" id="mtr:11445654"/>
<evidence type="ECO:0000313" key="4">
    <source>
        <dbReference type="EnsemblPlants" id="AES78389"/>
    </source>
</evidence>
<gene>
    <name evidence="4" type="primary">11445654</name>
    <name evidence="2" type="ordered locus">MTR_7g028660</name>
    <name evidence="3" type="ORF">MtrunA17_Chr7g0224791</name>
</gene>
<keyword evidence="5" id="KW-1185">Reference proteome</keyword>
<dbReference type="CDD" id="cd22157">
    <property type="entry name" value="F-box_AtFBW1-like"/>
    <property type="match status" value="1"/>
</dbReference>
<dbReference type="PROSITE" id="PS50181">
    <property type="entry name" value="FBOX"/>
    <property type="match status" value="1"/>
</dbReference>
<reference evidence="2 5" key="2">
    <citation type="journal article" date="2014" name="BMC Genomics">
        <title>An improved genome release (version Mt4.0) for the model legume Medicago truncatula.</title>
        <authorList>
            <person name="Tang H."/>
            <person name="Krishnakumar V."/>
            <person name="Bidwell S."/>
            <person name="Rosen B."/>
            <person name="Chan A."/>
            <person name="Zhou S."/>
            <person name="Gentzbittel L."/>
            <person name="Childs K.L."/>
            <person name="Yandell M."/>
            <person name="Gundlach H."/>
            <person name="Mayer K.F."/>
            <person name="Schwartz D.C."/>
            <person name="Town C.D."/>
        </authorList>
    </citation>
    <scope>GENOME REANNOTATION</scope>
    <source>
        <strain evidence="4 5">cv. Jemalong A17</strain>
    </source>
</reference>
<reference evidence="2 5" key="1">
    <citation type="journal article" date="2011" name="Nature">
        <title>The Medicago genome provides insight into the evolution of rhizobial symbioses.</title>
        <authorList>
            <person name="Young N.D."/>
            <person name="Debelle F."/>
            <person name="Oldroyd G.E."/>
            <person name="Geurts R."/>
            <person name="Cannon S.B."/>
            <person name="Udvardi M.K."/>
            <person name="Benedito V.A."/>
            <person name="Mayer K.F."/>
            <person name="Gouzy J."/>
            <person name="Schoof H."/>
            <person name="Van de Peer Y."/>
            <person name="Proost S."/>
            <person name="Cook D.R."/>
            <person name="Meyers B.C."/>
            <person name="Spannagl M."/>
            <person name="Cheung F."/>
            <person name="De Mita S."/>
            <person name="Krishnakumar V."/>
            <person name="Gundlach H."/>
            <person name="Zhou S."/>
            <person name="Mudge J."/>
            <person name="Bharti A.K."/>
            <person name="Murray J.D."/>
            <person name="Naoumkina M.A."/>
            <person name="Rosen B."/>
            <person name="Silverstein K.A."/>
            <person name="Tang H."/>
            <person name="Rombauts S."/>
            <person name="Zhao P.X."/>
            <person name="Zhou P."/>
            <person name="Barbe V."/>
            <person name="Bardou P."/>
            <person name="Bechner M."/>
            <person name="Bellec A."/>
            <person name="Berger A."/>
            <person name="Berges H."/>
            <person name="Bidwell S."/>
            <person name="Bisseling T."/>
            <person name="Choisne N."/>
            <person name="Couloux A."/>
            <person name="Denny R."/>
            <person name="Deshpande S."/>
            <person name="Dai X."/>
            <person name="Doyle J.J."/>
            <person name="Dudez A.M."/>
            <person name="Farmer A.D."/>
            <person name="Fouteau S."/>
            <person name="Franken C."/>
            <person name="Gibelin C."/>
            <person name="Gish J."/>
            <person name="Goldstein S."/>
            <person name="Gonzalez A.J."/>
            <person name="Green P.J."/>
            <person name="Hallab A."/>
            <person name="Hartog M."/>
            <person name="Hua A."/>
            <person name="Humphray S.J."/>
            <person name="Jeong D.H."/>
            <person name="Jing Y."/>
            <person name="Jocker A."/>
            <person name="Kenton S.M."/>
            <person name="Kim D.J."/>
            <person name="Klee K."/>
            <person name="Lai H."/>
            <person name="Lang C."/>
            <person name="Lin S."/>
            <person name="Macmil S.L."/>
            <person name="Magdelenat G."/>
            <person name="Matthews L."/>
            <person name="McCorrison J."/>
            <person name="Monaghan E.L."/>
            <person name="Mun J.H."/>
            <person name="Najar F.Z."/>
            <person name="Nicholson C."/>
            <person name="Noirot C."/>
            <person name="O'Bleness M."/>
            <person name="Paule C.R."/>
            <person name="Poulain J."/>
            <person name="Prion F."/>
            <person name="Qin B."/>
            <person name="Qu C."/>
            <person name="Retzel E.F."/>
            <person name="Riddle C."/>
            <person name="Sallet E."/>
            <person name="Samain S."/>
            <person name="Samson N."/>
            <person name="Sanders I."/>
            <person name="Saurat O."/>
            <person name="Scarpelli C."/>
            <person name="Schiex T."/>
            <person name="Segurens B."/>
            <person name="Severin A.J."/>
            <person name="Sherrier D.J."/>
            <person name="Shi R."/>
            <person name="Sims S."/>
            <person name="Singer S.R."/>
            <person name="Sinharoy S."/>
            <person name="Sterck L."/>
            <person name="Viollet A."/>
            <person name="Wang B.B."/>
            <person name="Wang K."/>
            <person name="Wang M."/>
            <person name="Wang X."/>
            <person name="Warfsmann J."/>
            <person name="Weissenbach J."/>
            <person name="White D.D."/>
            <person name="White J.D."/>
            <person name="Wiley G.B."/>
            <person name="Wincker P."/>
            <person name="Xing Y."/>
            <person name="Yang L."/>
            <person name="Yao Z."/>
            <person name="Ying F."/>
            <person name="Zhai J."/>
            <person name="Zhou L."/>
            <person name="Zuber A."/>
            <person name="Denarie J."/>
            <person name="Dixon R.A."/>
            <person name="May G.D."/>
            <person name="Schwartz D.C."/>
            <person name="Rogers J."/>
            <person name="Quetier F."/>
            <person name="Town C.D."/>
            <person name="Roe B.A."/>
        </authorList>
    </citation>
    <scope>NUCLEOTIDE SEQUENCE [LARGE SCALE GENOMIC DNA]</scope>
    <source>
        <strain evidence="2">A17</strain>
        <strain evidence="4 5">cv. Jemalong A17</strain>
    </source>
</reference>
<organism evidence="2 5">
    <name type="scientific">Medicago truncatula</name>
    <name type="common">Barrel medic</name>
    <name type="synonym">Medicago tribuloides</name>
    <dbReference type="NCBI Taxonomy" id="3880"/>
    <lineage>
        <taxon>Eukaryota</taxon>
        <taxon>Viridiplantae</taxon>
        <taxon>Streptophyta</taxon>
        <taxon>Embryophyta</taxon>
        <taxon>Tracheophyta</taxon>
        <taxon>Spermatophyta</taxon>
        <taxon>Magnoliopsida</taxon>
        <taxon>eudicotyledons</taxon>
        <taxon>Gunneridae</taxon>
        <taxon>Pentapetalae</taxon>
        <taxon>rosids</taxon>
        <taxon>fabids</taxon>
        <taxon>Fabales</taxon>
        <taxon>Fabaceae</taxon>
        <taxon>Papilionoideae</taxon>
        <taxon>50 kb inversion clade</taxon>
        <taxon>NPAAA clade</taxon>
        <taxon>Hologalegina</taxon>
        <taxon>IRL clade</taxon>
        <taxon>Trifolieae</taxon>
        <taxon>Medicago</taxon>
    </lineage>
</organism>
<sequence length="380" mass="43859">MNTPSPSPVFLPEELIAVLLSFLQVKYLIRMKCVSKSWNSLISDPRFIKMHLHQSARKPHLALLSMYQKRVITVPVSRLLQNPPFTIAADPSYSWDFMYVASFVGSCNGLLCVNYHAYKISEKSSLHFYNPATRILSKKFWYSNENLKNMYPMKRYTFGYDSSSDTYKVVMYGLFSDSKTKLNGTRVRVFSLGDNVWRDIEDITVAFINHDVYFSGSVNWLALENCFNQLGTWNYDSKCFTLGQFVILSLDLGTETYTRLLLPRGFDEVPHLEPAICVLMSTLCFCHDLKKTDFVIWQMKEFGVEESWMKLLTINYQNLKPISWLPLHLSEDNNTLVLENKQDGHVTIYNLRDGRVDRIITSRAGLAHSQNHVESLVSIC</sequence>
<dbReference type="AlphaFoldDB" id="G7L389"/>
<dbReference type="InterPro" id="IPR036047">
    <property type="entry name" value="F-box-like_dom_sf"/>
</dbReference>
<name>G7L389_MEDTR</name>
<evidence type="ECO:0000313" key="3">
    <source>
        <dbReference type="EMBL" id="RHN44936.1"/>
    </source>
</evidence>
<dbReference type="PaxDb" id="3880-AES78389"/>
<feature type="domain" description="F-box" evidence="1">
    <location>
        <begin position="5"/>
        <end position="50"/>
    </location>
</feature>